<dbReference type="GO" id="GO:0003700">
    <property type="term" value="F:DNA-binding transcription factor activity"/>
    <property type="evidence" value="ECO:0007669"/>
    <property type="project" value="TreeGrafter"/>
</dbReference>
<dbReference type="InterPro" id="IPR001647">
    <property type="entry name" value="HTH_TetR"/>
</dbReference>
<dbReference type="PROSITE" id="PS50977">
    <property type="entry name" value="HTH_TETR_2"/>
    <property type="match status" value="1"/>
</dbReference>
<dbReference type="RefSeq" id="WP_042487299.1">
    <property type="nucleotide sequence ID" value="NZ_CAXOKM010000011.1"/>
</dbReference>
<dbReference type="InterPro" id="IPR009057">
    <property type="entry name" value="Homeodomain-like_sf"/>
</dbReference>
<dbReference type="AlphaFoldDB" id="A0A2U2BMR8"/>
<dbReference type="OrthoDB" id="5293556at2"/>
<evidence type="ECO:0000256" key="1">
    <source>
        <dbReference type="ARBA" id="ARBA00023125"/>
    </source>
</evidence>
<dbReference type="PRINTS" id="PR00455">
    <property type="entry name" value="HTHTETR"/>
</dbReference>
<gene>
    <name evidence="2" type="ORF">DF183_00790</name>
</gene>
<dbReference type="InterPro" id="IPR050109">
    <property type="entry name" value="HTH-type_TetR-like_transc_reg"/>
</dbReference>
<keyword evidence="1" id="KW-0238">DNA-binding</keyword>
<reference evidence="2 3" key="2">
    <citation type="submission" date="2018-05" db="EMBL/GenBank/DDBJ databases">
        <authorList>
            <person name="Lanie J.A."/>
            <person name="Ng W.-L."/>
            <person name="Kazmierczak K.M."/>
            <person name="Andrzejewski T.M."/>
            <person name="Davidsen T.M."/>
            <person name="Wayne K.J."/>
            <person name="Tettelin H."/>
            <person name="Glass J.I."/>
            <person name="Rusch D."/>
            <person name="Podicherti R."/>
            <person name="Tsui H.-C.T."/>
            <person name="Winkler M.E."/>
        </authorList>
    </citation>
    <scope>NUCLEOTIDE SEQUENCE [LARGE SCALE GENOMIC DNA]</scope>
    <source>
        <strain evidence="2 3">YBY</strain>
    </source>
</reference>
<proteinExistence type="predicted"/>
<comment type="caution">
    <text evidence="2">The sequence shown here is derived from an EMBL/GenBank/DDBJ whole genome shotgun (WGS) entry which is preliminary data.</text>
</comment>
<sequence>MKNRNLPNRSDALERRELLLDAANTVFSKCGVTAPLDQVVSQAGVGRATLYRNFPDRAALMEALLIRAADRIEERFLSKRKGNPQDFKVLMQVLAGFALESAPMSDYWKAIDPNHPTIVGVRARLVDLAREPLAMGQAAGQCNPALQPTDIPLLIGMLAASLRGRTDKERLLFVKRSLKFLCEGVLLQVDRNAPDWEPE</sequence>
<dbReference type="SUPFAM" id="SSF46689">
    <property type="entry name" value="Homeodomain-like"/>
    <property type="match status" value="1"/>
</dbReference>
<dbReference type="GO" id="GO:0000976">
    <property type="term" value="F:transcription cis-regulatory region binding"/>
    <property type="evidence" value="ECO:0007669"/>
    <property type="project" value="TreeGrafter"/>
</dbReference>
<dbReference type="PANTHER" id="PTHR30055:SF223">
    <property type="entry name" value="HTH-TYPE TRANSCRIPTIONAL REGULATOR UIDR"/>
    <property type="match status" value="1"/>
</dbReference>
<reference evidence="2 3" key="1">
    <citation type="submission" date="2018-05" db="EMBL/GenBank/DDBJ databases">
        <title>Genome Sequence of an Efficient Indole-Degrading Bacterium, Alcaligenes sp.YBY.</title>
        <authorList>
            <person name="Yang B."/>
        </authorList>
    </citation>
    <scope>NUCLEOTIDE SEQUENCE [LARGE SCALE GENOMIC DNA]</scope>
    <source>
        <strain evidence="2 3">YBY</strain>
    </source>
</reference>
<evidence type="ECO:0000313" key="2">
    <source>
        <dbReference type="EMBL" id="PWE15313.1"/>
    </source>
</evidence>
<organism evidence="2 3">
    <name type="scientific">Alcaligenes faecalis</name>
    <dbReference type="NCBI Taxonomy" id="511"/>
    <lineage>
        <taxon>Bacteria</taxon>
        <taxon>Pseudomonadati</taxon>
        <taxon>Pseudomonadota</taxon>
        <taxon>Betaproteobacteria</taxon>
        <taxon>Burkholderiales</taxon>
        <taxon>Alcaligenaceae</taxon>
        <taxon>Alcaligenes</taxon>
    </lineage>
</organism>
<dbReference type="EMBL" id="QEXO01000001">
    <property type="protein sequence ID" value="PWE15313.1"/>
    <property type="molecule type" value="Genomic_DNA"/>
</dbReference>
<dbReference type="Gene3D" id="1.10.357.10">
    <property type="entry name" value="Tetracycline Repressor, domain 2"/>
    <property type="match status" value="1"/>
</dbReference>
<dbReference type="PANTHER" id="PTHR30055">
    <property type="entry name" value="HTH-TYPE TRANSCRIPTIONAL REGULATOR RUTR"/>
    <property type="match status" value="1"/>
</dbReference>
<dbReference type="Proteomes" id="UP000245216">
    <property type="component" value="Unassembled WGS sequence"/>
</dbReference>
<dbReference type="Pfam" id="PF00440">
    <property type="entry name" value="TetR_N"/>
    <property type="match status" value="1"/>
</dbReference>
<evidence type="ECO:0000313" key="3">
    <source>
        <dbReference type="Proteomes" id="UP000245216"/>
    </source>
</evidence>
<dbReference type="STRING" id="511.UZ73_04090"/>
<accession>A0A2U2BMR8</accession>
<name>A0A2U2BMR8_ALCFA</name>
<protein>
    <submittedName>
        <fullName evidence="2">TetR/AcrR family transcriptional regulator</fullName>
    </submittedName>
</protein>